<dbReference type="Gene3D" id="2.115.10.20">
    <property type="entry name" value="Glycosyl hydrolase domain, family 43"/>
    <property type="match status" value="1"/>
</dbReference>
<keyword evidence="7" id="KW-1185">Reference proteome</keyword>
<dbReference type="Proteomes" id="UP000606008">
    <property type="component" value="Unassembled WGS sequence"/>
</dbReference>
<protein>
    <submittedName>
        <fullName evidence="6">Family 43 glycosylhydrolase</fullName>
    </submittedName>
</protein>
<dbReference type="PANTHER" id="PTHR43817:SF1">
    <property type="entry name" value="HYDROLASE, FAMILY 43, PUTATIVE (AFU_ORTHOLOGUE AFUA_3G01660)-RELATED"/>
    <property type="match status" value="1"/>
</dbReference>
<evidence type="ECO:0000256" key="4">
    <source>
        <dbReference type="ARBA" id="ARBA00023295"/>
    </source>
</evidence>
<keyword evidence="2" id="KW-0732">Signal</keyword>
<evidence type="ECO:0000256" key="2">
    <source>
        <dbReference type="ARBA" id="ARBA00022729"/>
    </source>
</evidence>
<evidence type="ECO:0000313" key="6">
    <source>
        <dbReference type="EMBL" id="NID13311.1"/>
    </source>
</evidence>
<evidence type="ECO:0000256" key="3">
    <source>
        <dbReference type="ARBA" id="ARBA00022801"/>
    </source>
</evidence>
<proteinExistence type="inferred from homology"/>
<dbReference type="CDD" id="cd18820">
    <property type="entry name" value="GH43_LbAraf43-like"/>
    <property type="match status" value="1"/>
</dbReference>
<keyword evidence="4 5" id="KW-0326">Glycosidase</keyword>
<keyword evidence="3 5" id="KW-0378">Hydrolase</keyword>
<gene>
    <name evidence="6" type="ORF">F7231_24285</name>
</gene>
<dbReference type="PIRSF" id="PIRSF025414">
    <property type="entry name" value="Alpha-L-arabinofuranosidase"/>
    <property type="match status" value="1"/>
</dbReference>
<comment type="similarity">
    <text evidence="1 5">Belongs to the glycosyl hydrolase 43 family.</text>
</comment>
<accession>A0ABX0QPW2</accession>
<dbReference type="InterPro" id="IPR016828">
    <property type="entry name" value="Alpha-L-arabinofuranosidase"/>
</dbReference>
<dbReference type="Pfam" id="PF04616">
    <property type="entry name" value="Glyco_hydro_43"/>
    <property type="match status" value="1"/>
</dbReference>
<dbReference type="InterPro" id="IPR023296">
    <property type="entry name" value="Glyco_hydro_beta-prop_sf"/>
</dbReference>
<dbReference type="PANTHER" id="PTHR43817">
    <property type="entry name" value="GLYCOSYL HYDROLASE"/>
    <property type="match status" value="1"/>
</dbReference>
<sequence>MRNTLFSALILICFVGGYSCKSTTNGPVTPTPPVVTVDTVGKFRNPILPVGPDPWVAQKDGFYYVMHTTGGNLRIYKTSTMSRLDQSRPVTVWTPPASGPNSRNIWAPELFNVNGKWYIYYTADDGQDRNHRMYVLENEAADPTTGTWVDRGQLALPENKWAIDGTLLNLNNQLYFAWSGWENDLGGAQYLYICQLTNPYTVAPGARVRVSAPDYSWEKQGFGVNEGPEFLVNGNKVFLVYSASFCGTDLYNLGQLTANTTANLLDPASWTKSATPVFGPNAGGGTYGVGHNGFFKSVDGTENWIIYHANAASGQGCGDFRSIRMQPFTYRTDGTPNFGTPLPVAEYIKRPAGE</sequence>
<dbReference type="RefSeq" id="WP_166693872.1">
    <property type="nucleotide sequence ID" value="NZ_WAEL01000011.1"/>
</dbReference>
<comment type="caution">
    <text evidence="6">The sequence shown here is derived from an EMBL/GenBank/DDBJ whole genome shotgun (WGS) entry which is preliminary data.</text>
</comment>
<evidence type="ECO:0000256" key="5">
    <source>
        <dbReference type="RuleBase" id="RU361187"/>
    </source>
</evidence>
<evidence type="ECO:0000313" key="7">
    <source>
        <dbReference type="Proteomes" id="UP000606008"/>
    </source>
</evidence>
<reference evidence="6" key="1">
    <citation type="submission" date="2024-05" db="EMBL/GenBank/DDBJ databases">
        <authorList>
            <person name="Jung D.-H."/>
        </authorList>
    </citation>
    <scope>NUCLEOTIDE SEQUENCE</scope>
    <source>
        <strain evidence="6">JA-25</strain>
    </source>
</reference>
<dbReference type="SUPFAM" id="SSF75005">
    <property type="entry name" value="Arabinanase/levansucrase/invertase"/>
    <property type="match status" value="1"/>
</dbReference>
<name>A0ABX0QPW2_9BACT</name>
<dbReference type="EMBL" id="WAEL01000011">
    <property type="protein sequence ID" value="NID13311.1"/>
    <property type="molecule type" value="Genomic_DNA"/>
</dbReference>
<organism evidence="6 7">
    <name type="scientific">Fibrivirga algicola</name>
    <dbReference type="NCBI Taxonomy" id="2950420"/>
    <lineage>
        <taxon>Bacteria</taxon>
        <taxon>Pseudomonadati</taxon>
        <taxon>Bacteroidota</taxon>
        <taxon>Cytophagia</taxon>
        <taxon>Cytophagales</taxon>
        <taxon>Spirosomataceae</taxon>
        <taxon>Fibrivirga</taxon>
    </lineage>
</organism>
<evidence type="ECO:0000256" key="1">
    <source>
        <dbReference type="ARBA" id="ARBA00009865"/>
    </source>
</evidence>
<dbReference type="PROSITE" id="PS51257">
    <property type="entry name" value="PROKAR_LIPOPROTEIN"/>
    <property type="match status" value="1"/>
</dbReference>
<dbReference type="InterPro" id="IPR006710">
    <property type="entry name" value="Glyco_hydro_43"/>
</dbReference>